<dbReference type="Proteomes" id="UP001227543">
    <property type="component" value="Unassembled WGS sequence"/>
</dbReference>
<dbReference type="GeneID" id="85410761"/>
<gene>
    <name evidence="1" type="ORF">CTAM01_10508</name>
</gene>
<accession>A0ABQ9R003</accession>
<comment type="caution">
    <text evidence="1">The sequence shown here is derived from an EMBL/GenBank/DDBJ whole genome shotgun (WGS) entry which is preliminary data.</text>
</comment>
<dbReference type="EMBL" id="MLFU01000049">
    <property type="protein sequence ID" value="KAK1490798.1"/>
    <property type="molecule type" value="Genomic_DNA"/>
</dbReference>
<keyword evidence="2" id="KW-1185">Reference proteome</keyword>
<sequence length="127" mass="14426">MAWKTQNAKFSMEDWRGGYGSSHTLRAFLIHDTTTPAAYPAQAHRHTTQSWKAWPQRCFQQRHFGGIARYVPALAQSLVLDVLDWRSQPLDGRVLNQPDPRLSTSPNRMICGVIKPAARGGKERRDV</sequence>
<name>A0ABQ9R003_9PEZI</name>
<reference evidence="1 2" key="1">
    <citation type="submission" date="2016-10" db="EMBL/GenBank/DDBJ databases">
        <title>The genome sequence of Colletotrichum fioriniae PJ7.</title>
        <authorList>
            <person name="Baroncelli R."/>
        </authorList>
    </citation>
    <scope>NUCLEOTIDE SEQUENCE [LARGE SCALE GENOMIC DNA]</scope>
    <source>
        <strain evidence="1 2">Tom-12</strain>
    </source>
</reference>
<dbReference type="RefSeq" id="XP_060378771.1">
    <property type="nucleotide sequence ID" value="XM_060526523.1"/>
</dbReference>
<proteinExistence type="predicted"/>
<protein>
    <submittedName>
        <fullName evidence="1">Uncharacterized protein</fullName>
    </submittedName>
</protein>
<evidence type="ECO:0000313" key="1">
    <source>
        <dbReference type="EMBL" id="KAK1490798.1"/>
    </source>
</evidence>
<organism evidence="1 2">
    <name type="scientific">Colletotrichum tamarilloi</name>
    <dbReference type="NCBI Taxonomy" id="1209934"/>
    <lineage>
        <taxon>Eukaryota</taxon>
        <taxon>Fungi</taxon>
        <taxon>Dikarya</taxon>
        <taxon>Ascomycota</taxon>
        <taxon>Pezizomycotina</taxon>
        <taxon>Sordariomycetes</taxon>
        <taxon>Hypocreomycetidae</taxon>
        <taxon>Glomerellales</taxon>
        <taxon>Glomerellaceae</taxon>
        <taxon>Colletotrichum</taxon>
        <taxon>Colletotrichum acutatum species complex</taxon>
    </lineage>
</organism>
<evidence type="ECO:0000313" key="2">
    <source>
        <dbReference type="Proteomes" id="UP001227543"/>
    </source>
</evidence>